<evidence type="ECO:0000256" key="1">
    <source>
        <dbReference type="SAM" id="MobiDB-lite"/>
    </source>
</evidence>
<dbReference type="AlphaFoldDB" id="A0AAD5MU30"/>
<protein>
    <submittedName>
        <fullName evidence="2">Uncharacterized protein</fullName>
    </submittedName>
</protein>
<organism evidence="2 3">
    <name type="scientific">Parelaphostrongylus tenuis</name>
    <name type="common">Meningeal worm</name>
    <dbReference type="NCBI Taxonomy" id="148309"/>
    <lineage>
        <taxon>Eukaryota</taxon>
        <taxon>Metazoa</taxon>
        <taxon>Ecdysozoa</taxon>
        <taxon>Nematoda</taxon>
        <taxon>Chromadorea</taxon>
        <taxon>Rhabditida</taxon>
        <taxon>Rhabditina</taxon>
        <taxon>Rhabditomorpha</taxon>
        <taxon>Strongyloidea</taxon>
        <taxon>Metastrongylidae</taxon>
        <taxon>Parelaphostrongylus</taxon>
    </lineage>
</organism>
<accession>A0AAD5MU30</accession>
<proteinExistence type="predicted"/>
<gene>
    <name evidence="2" type="ORF">KIN20_012982</name>
</gene>
<dbReference type="Proteomes" id="UP001196413">
    <property type="component" value="Unassembled WGS sequence"/>
</dbReference>
<sequence>MKKADLTSFPVTLAISVLICLPVYSAVLDREQFANGPSNRRETRGTGVFDSPLLGTLPEIDIKLVDSPSVSSQSDSKVKNDPIHVVAHSGNEIGKIDHVLGKFKPISGLAGDGIHKYFTITGFTVPVAMVYSNEASVPMRIPGISTSADSARAFVQRLITQAFCDVYEQYGSAVGPTNALTSSSSPNHLSVETNYTPLECNVVLTGPAATGNNYHKSRHDELEIESLADVPGQRD</sequence>
<dbReference type="EMBL" id="JAHQIW010002497">
    <property type="protein sequence ID" value="KAJ1355536.1"/>
    <property type="molecule type" value="Genomic_DNA"/>
</dbReference>
<reference evidence="2" key="1">
    <citation type="submission" date="2021-06" db="EMBL/GenBank/DDBJ databases">
        <title>Parelaphostrongylus tenuis whole genome reference sequence.</title>
        <authorList>
            <person name="Garwood T.J."/>
            <person name="Larsen P.A."/>
            <person name="Fountain-Jones N.M."/>
            <person name="Garbe J.R."/>
            <person name="Macchietto M.G."/>
            <person name="Kania S.A."/>
            <person name="Gerhold R.W."/>
            <person name="Richards J.E."/>
            <person name="Wolf T.M."/>
        </authorList>
    </citation>
    <scope>NUCLEOTIDE SEQUENCE</scope>
    <source>
        <strain evidence="2">MNPRO001-30</strain>
        <tissue evidence="2">Meninges</tissue>
    </source>
</reference>
<comment type="caution">
    <text evidence="2">The sequence shown here is derived from an EMBL/GenBank/DDBJ whole genome shotgun (WGS) entry which is preliminary data.</text>
</comment>
<name>A0AAD5MU30_PARTN</name>
<evidence type="ECO:0000313" key="2">
    <source>
        <dbReference type="EMBL" id="KAJ1355536.1"/>
    </source>
</evidence>
<feature type="region of interest" description="Disordered" evidence="1">
    <location>
        <begin position="212"/>
        <end position="235"/>
    </location>
</feature>
<evidence type="ECO:0000313" key="3">
    <source>
        <dbReference type="Proteomes" id="UP001196413"/>
    </source>
</evidence>
<keyword evidence="3" id="KW-1185">Reference proteome</keyword>